<protein>
    <recommendedName>
        <fullName evidence="1">Tox-REase-9 domain-containing protein</fullName>
    </recommendedName>
</protein>
<comment type="caution">
    <text evidence="2">The sequence shown here is derived from an EMBL/GenBank/DDBJ whole genome shotgun (WGS) entry which is preliminary data.</text>
</comment>
<feature type="domain" description="Tox-REase-9" evidence="1">
    <location>
        <begin position="1"/>
        <end position="42"/>
    </location>
</feature>
<proteinExistence type="predicted"/>
<evidence type="ECO:0000313" key="3">
    <source>
        <dbReference type="Proteomes" id="UP000193160"/>
    </source>
</evidence>
<dbReference type="Pfam" id="PF15650">
    <property type="entry name" value="Tox-REase-9"/>
    <property type="match status" value="1"/>
</dbReference>
<accession>A0A1X1GTS5</accession>
<dbReference type="EMBL" id="NCUT01000024">
    <property type="protein sequence ID" value="ORO74176.1"/>
    <property type="molecule type" value="Genomic_DNA"/>
</dbReference>
<evidence type="ECO:0000313" key="2">
    <source>
        <dbReference type="EMBL" id="ORO74176.1"/>
    </source>
</evidence>
<dbReference type="InterPro" id="IPR028902">
    <property type="entry name" value="Tox-REase-9_dom"/>
</dbReference>
<organism evidence="2 3">
    <name type="scientific">Streptococcus oralis subsp. oralis</name>
    <dbReference type="NCBI Taxonomy" id="1891914"/>
    <lineage>
        <taxon>Bacteria</taxon>
        <taxon>Bacillati</taxon>
        <taxon>Bacillota</taxon>
        <taxon>Bacilli</taxon>
        <taxon>Lactobacillales</taxon>
        <taxon>Streptococcaceae</taxon>
        <taxon>Streptococcus</taxon>
    </lineage>
</organism>
<name>A0A1X1GTS5_STROR</name>
<dbReference type="AlphaFoldDB" id="A0A1X1GTS5"/>
<dbReference type="Proteomes" id="UP000193160">
    <property type="component" value="Unassembled WGS sequence"/>
</dbReference>
<sequence>MIYELKPNNPKRIKLGKKQLQGYIDEMKSIDGGDWKGVLDTY</sequence>
<evidence type="ECO:0000259" key="1">
    <source>
        <dbReference type="Pfam" id="PF15650"/>
    </source>
</evidence>
<keyword evidence="3" id="KW-1185">Reference proteome</keyword>
<gene>
    <name evidence="2" type="ORF">B7712_00975</name>
</gene>
<reference evidence="2 3" key="1">
    <citation type="journal article" date="2016" name="Eur. J. Clin. Microbiol. Infect. Dis.">
        <title>Whole genome sequencing as a tool for phylogenetic analysis of clinical strains of Mitis group streptococci.</title>
        <authorList>
            <person name="Rasmussen L.H."/>
            <person name="Dargis R."/>
            <person name="Hojholt K."/>
            <person name="Christensen J.J."/>
            <person name="Skovgaard O."/>
            <person name="Justesen U.S."/>
            <person name="Rosenvinge F.S."/>
            <person name="Moser C."/>
            <person name="Lukjancenko O."/>
            <person name="Rasmussen S."/>
            <person name="Nielsen X.C."/>
        </authorList>
    </citation>
    <scope>NUCLEOTIDE SEQUENCE [LARGE SCALE GENOMIC DNA]</scope>
    <source>
        <strain evidence="2 3">B_007274_11</strain>
    </source>
</reference>